<comment type="subcellular location">
    <subcellularLocation>
        <location evidence="7">Cytoplasm</location>
    </subcellularLocation>
</comment>
<dbReference type="InterPro" id="IPR020596">
    <property type="entry name" value="rRNA_Ade_Mease_Trfase_CS"/>
</dbReference>
<feature type="binding site" evidence="7 8">
    <location>
        <position position="127"/>
    </location>
    <ligand>
        <name>S-adenosyl-L-methionine</name>
        <dbReference type="ChEBI" id="CHEBI:59789"/>
    </ligand>
</feature>
<dbReference type="SUPFAM" id="SSF53335">
    <property type="entry name" value="S-adenosyl-L-methionine-dependent methyltransferases"/>
    <property type="match status" value="1"/>
</dbReference>
<name>A0A538TWG5_UNCEI</name>
<dbReference type="InterPro" id="IPR029063">
    <property type="entry name" value="SAM-dependent_MTases_sf"/>
</dbReference>
<dbReference type="EC" id="2.1.1.182" evidence="7"/>
<accession>A0A538TWG5</accession>
<dbReference type="InterPro" id="IPR011530">
    <property type="entry name" value="rRNA_adenine_dimethylase"/>
</dbReference>
<evidence type="ECO:0000313" key="10">
    <source>
        <dbReference type="EMBL" id="TMQ67966.1"/>
    </source>
</evidence>
<sequence length="311" mass="34637">MPRPASTRRSRFGGPARASSYVRERAAAEGSELSRLKMALATRGLSPRKRFGQNFLVRSDVAERIVEQARLKPEDIVVEIGPGAGALTAFLATRAARVIAIEMDDGLIDLLREELDAIPGIDLVHADFLEVDLAALATSHGAERLAIVGNIPYNVTTPILERLFEQRRVIRSAVLLVQKEYADRLAASAGSPAYGALTLFARYHAMLEPLMMVRSSAFWPRPEVDSMLVRFLIRERPPVDVESEAMLFRIIRGSFQMRRKQLLNTLEAALDLPKETIERLARRAHVDPRRRGETLTLDEFAKLANAAMDDA</sequence>
<keyword evidence="3 7" id="KW-0489">Methyltransferase</keyword>
<dbReference type="SMART" id="SM00650">
    <property type="entry name" value="rADc"/>
    <property type="match status" value="1"/>
</dbReference>
<dbReference type="GO" id="GO:0005829">
    <property type="term" value="C:cytosol"/>
    <property type="evidence" value="ECO:0007669"/>
    <property type="project" value="TreeGrafter"/>
</dbReference>
<comment type="catalytic activity">
    <reaction evidence="7">
        <text>adenosine(1518)/adenosine(1519) in 16S rRNA + 4 S-adenosyl-L-methionine = N(6)-dimethyladenosine(1518)/N(6)-dimethyladenosine(1519) in 16S rRNA + 4 S-adenosyl-L-homocysteine + 4 H(+)</text>
        <dbReference type="Rhea" id="RHEA:19609"/>
        <dbReference type="Rhea" id="RHEA-COMP:10232"/>
        <dbReference type="Rhea" id="RHEA-COMP:10233"/>
        <dbReference type="ChEBI" id="CHEBI:15378"/>
        <dbReference type="ChEBI" id="CHEBI:57856"/>
        <dbReference type="ChEBI" id="CHEBI:59789"/>
        <dbReference type="ChEBI" id="CHEBI:74411"/>
        <dbReference type="ChEBI" id="CHEBI:74493"/>
        <dbReference type="EC" id="2.1.1.182"/>
    </reaction>
</comment>
<keyword evidence="6 7" id="KW-0694">RNA-binding</keyword>
<dbReference type="PANTHER" id="PTHR11727:SF7">
    <property type="entry name" value="DIMETHYLADENOSINE TRANSFERASE-RELATED"/>
    <property type="match status" value="1"/>
</dbReference>
<dbReference type="InterPro" id="IPR023165">
    <property type="entry name" value="rRNA_Ade_diMease-like_C"/>
</dbReference>
<feature type="binding site" evidence="7 8">
    <location>
        <position position="81"/>
    </location>
    <ligand>
        <name>S-adenosyl-L-methionine</name>
        <dbReference type="ChEBI" id="CHEBI:59789"/>
    </ligand>
</feature>
<evidence type="ECO:0000256" key="8">
    <source>
        <dbReference type="PROSITE-ProRule" id="PRU01026"/>
    </source>
</evidence>
<dbReference type="InterPro" id="IPR020598">
    <property type="entry name" value="rRNA_Ade_methylase_Trfase_N"/>
</dbReference>
<gene>
    <name evidence="7 10" type="primary">rsmA</name>
    <name evidence="7" type="synonym">ksgA</name>
    <name evidence="10" type="ORF">E6K80_14720</name>
</gene>
<dbReference type="Pfam" id="PF00398">
    <property type="entry name" value="RrnaAD"/>
    <property type="match status" value="1"/>
</dbReference>
<dbReference type="HAMAP" id="MF_00607">
    <property type="entry name" value="16SrRNA_methyltr_A"/>
    <property type="match status" value="1"/>
</dbReference>
<keyword evidence="1 7" id="KW-0963">Cytoplasm</keyword>
<dbReference type="NCBIfam" id="TIGR00755">
    <property type="entry name" value="ksgA"/>
    <property type="match status" value="1"/>
</dbReference>
<dbReference type="InterPro" id="IPR001737">
    <property type="entry name" value="KsgA/Erm"/>
</dbReference>
<feature type="binding site" evidence="7 8">
    <location>
        <position position="54"/>
    </location>
    <ligand>
        <name>S-adenosyl-L-methionine</name>
        <dbReference type="ChEBI" id="CHEBI:59789"/>
    </ligand>
</feature>
<dbReference type="PROSITE" id="PS51689">
    <property type="entry name" value="SAM_RNA_A_N6_MT"/>
    <property type="match status" value="1"/>
</dbReference>
<dbReference type="Gene3D" id="1.10.8.100">
    <property type="entry name" value="Ribosomal RNA adenine dimethylase-like, domain 2"/>
    <property type="match status" value="1"/>
</dbReference>
<comment type="caution">
    <text evidence="10">The sequence shown here is derived from an EMBL/GenBank/DDBJ whole genome shotgun (WGS) entry which is preliminary data.</text>
</comment>
<feature type="binding site" evidence="7 8">
    <location>
        <position position="56"/>
    </location>
    <ligand>
        <name>S-adenosyl-L-methionine</name>
        <dbReference type="ChEBI" id="CHEBI:59789"/>
    </ligand>
</feature>
<evidence type="ECO:0000256" key="5">
    <source>
        <dbReference type="ARBA" id="ARBA00022691"/>
    </source>
</evidence>
<keyword evidence="4 7" id="KW-0808">Transferase</keyword>
<protein>
    <recommendedName>
        <fullName evidence="7">Ribosomal RNA small subunit methyltransferase A</fullName>
        <ecNumber evidence="7">2.1.1.182</ecNumber>
    </recommendedName>
    <alternativeName>
        <fullName evidence="7">16S rRNA (adenine(1518)-N(6)/adenine(1519)-N(6))-dimethyltransferase</fullName>
    </alternativeName>
    <alternativeName>
        <fullName evidence="7">16S rRNA dimethyladenosine transferase</fullName>
    </alternativeName>
    <alternativeName>
        <fullName evidence="7">16S rRNA dimethylase</fullName>
    </alternativeName>
    <alternativeName>
        <fullName evidence="7">S-adenosylmethionine-6-N', N'-adenosyl(rRNA) dimethyltransferase</fullName>
    </alternativeName>
</protein>
<dbReference type="CDD" id="cd02440">
    <property type="entry name" value="AdoMet_MTases"/>
    <property type="match status" value="1"/>
</dbReference>
<feature type="binding site" evidence="7 8">
    <location>
        <position position="102"/>
    </location>
    <ligand>
        <name>S-adenosyl-L-methionine</name>
        <dbReference type="ChEBI" id="CHEBI:59789"/>
    </ligand>
</feature>
<comment type="function">
    <text evidence="7">Specifically dimethylates two adjacent adenosines (A1518 and A1519) in the loop of a conserved hairpin near the 3'-end of 16S rRNA in the 30S particle. May play a critical role in biogenesis of 30S subunits.</text>
</comment>
<organism evidence="10 11">
    <name type="scientific">Eiseniibacteriota bacterium</name>
    <dbReference type="NCBI Taxonomy" id="2212470"/>
    <lineage>
        <taxon>Bacteria</taxon>
        <taxon>Candidatus Eiseniibacteriota</taxon>
    </lineage>
</organism>
<dbReference type="GO" id="GO:0052908">
    <property type="term" value="F:16S rRNA (adenine(1518)-N(6)/adenine(1519)-N(6))-dimethyltransferase activity"/>
    <property type="evidence" value="ECO:0007669"/>
    <property type="project" value="UniProtKB-EC"/>
</dbReference>
<evidence type="ECO:0000256" key="6">
    <source>
        <dbReference type="ARBA" id="ARBA00022884"/>
    </source>
</evidence>
<dbReference type="EMBL" id="VBPA01000423">
    <property type="protein sequence ID" value="TMQ67966.1"/>
    <property type="molecule type" value="Genomic_DNA"/>
</dbReference>
<reference evidence="10 11" key="1">
    <citation type="journal article" date="2019" name="Nat. Microbiol.">
        <title>Mediterranean grassland soil C-N compound turnover is dependent on rainfall and depth, and is mediated by genomically divergent microorganisms.</title>
        <authorList>
            <person name="Diamond S."/>
            <person name="Andeer P.F."/>
            <person name="Li Z."/>
            <person name="Crits-Christoph A."/>
            <person name="Burstein D."/>
            <person name="Anantharaman K."/>
            <person name="Lane K.R."/>
            <person name="Thomas B.C."/>
            <person name="Pan C."/>
            <person name="Northen T.R."/>
            <person name="Banfield J.F."/>
        </authorList>
    </citation>
    <scope>NUCLEOTIDE SEQUENCE [LARGE SCALE GENOMIC DNA]</scope>
    <source>
        <strain evidence="10">WS_10</strain>
    </source>
</reference>
<feature type="binding site" evidence="7 8">
    <location>
        <position position="150"/>
    </location>
    <ligand>
        <name>S-adenosyl-L-methionine</name>
        <dbReference type="ChEBI" id="CHEBI:59789"/>
    </ligand>
</feature>
<keyword evidence="2 7" id="KW-0698">rRNA processing</keyword>
<dbReference type="Proteomes" id="UP000319836">
    <property type="component" value="Unassembled WGS sequence"/>
</dbReference>
<dbReference type="AlphaFoldDB" id="A0A538TWG5"/>
<dbReference type="PANTHER" id="PTHR11727">
    <property type="entry name" value="DIMETHYLADENOSINE TRANSFERASE"/>
    <property type="match status" value="1"/>
</dbReference>
<evidence type="ECO:0000256" key="3">
    <source>
        <dbReference type="ARBA" id="ARBA00022603"/>
    </source>
</evidence>
<evidence type="ECO:0000256" key="1">
    <source>
        <dbReference type="ARBA" id="ARBA00022490"/>
    </source>
</evidence>
<dbReference type="Gene3D" id="3.40.50.150">
    <property type="entry name" value="Vaccinia Virus protein VP39"/>
    <property type="match status" value="1"/>
</dbReference>
<evidence type="ECO:0000256" key="4">
    <source>
        <dbReference type="ARBA" id="ARBA00022679"/>
    </source>
</evidence>
<feature type="domain" description="Ribosomal RNA adenine methylase transferase N-terminal" evidence="9">
    <location>
        <begin position="61"/>
        <end position="235"/>
    </location>
</feature>
<dbReference type="PROSITE" id="PS01131">
    <property type="entry name" value="RRNA_A_DIMETH"/>
    <property type="match status" value="1"/>
</dbReference>
<evidence type="ECO:0000256" key="7">
    <source>
        <dbReference type="HAMAP-Rule" id="MF_00607"/>
    </source>
</evidence>
<comment type="similarity">
    <text evidence="7">Belongs to the class I-like SAM-binding methyltransferase superfamily. rRNA adenine N(6)-methyltransferase family. RsmA subfamily.</text>
</comment>
<evidence type="ECO:0000259" key="9">
    <source>
        <dbReference type="SMART" id="SM00650"/>
    </source>
</evidence>
<evidence type="ECO:0000313" key="11">
    <source>
        <dbReference type="Proteomes" id="UP000319836"/>
    </source>
</evidence>
<evidence type="ECO:0000256" key="2">
    <source>
        <dbReference type="ARBA" id="ARBA00022552"/>
    </source>
</evidence>
<proteinExistence type="inferred from homology"/>
<keyword evidence="5 7" id="KW-0949">S-adenosyl-L-methionine</keyword>
<dbReference type="GO" id="GO:0003723">
    <property type="term" value="F:RNA binding"/>
    <property type="evidence" value="ECO:0007669"/>
    <property type="project" value="UniProtKB-UniRule"/>
</dbReference>